<keyword evidence="6" id="KW-0067">ATP-binding</keyword>
<dbReference type="InterPro" id="IPR029056">
    <property type="entry name" value="Ribokinase-like"/>
</dbReference>
<dbReference type="HOGENOM" id="CLU_020520_0_1_4"/>
<evidence type="ECO:0000256" key="6">
    <source>
        <dbReference type="ARBA" id="ARBA00022840"/>
    </source>
</evidence>
<dbReference type="UniPathway" id="UPA00060">
    <property type="reaction ID" value="UER00138"/>
</dbReference>
<dbReference type="EMBL" id="AFBQ01000296">
    <property type="protein sequence ID" value="EHY30660.1"/>
    <property type="molecule type" value="Genomic_DNA"/>
</dbReference>
<dbReference type="PANTHER" id="PTHR20858:SF17">
    <property type="entry name" value="HYDROXYMETHYLPYRIMIDINE_PHOSPHOMETHYLPYRIMIDINE KINASE THI20-RELATED"/>
    <property type="match status" value="1"/>
</dbReference>
<evidence type="ECO:0000256" key="5">
    <source>
        <dbReference type="ARBA" id="ARBA00022777"/>
    </source>
</evidence>
<evidence type="ECO:0000256" key="2">
    <source>
        <dbReference type="ARBA" id="ARBA00012135"/>
    </source>
</evidence>
<evidence type="ECO:0000313" key="8">
    <source>
        <dbReference type="EMBL" id="EHY30660.1"/>
    </source>
</evidence>
<comment type="caution">
    <text evidence="8">The sequence shown here is derived from an EMBL/GenBank/DDBJ whole genome shotgun (WGS) entry which is preliminary data.</text>
</comment>
<dbReference type="GO" id="GO:0009229">
    <property type="term" value="P:thiamine diphosphate biosynthetic process"/>
    <property type="evidence" value="ECO:0007669"/>
    <property type="project" value="UniProtKB-UniPathway"/>
</dbReference>
<dbReference type="GO" id="GO:0009228">
    <property type="term" value="P:thiamine biosynthetic process"/>
    <property type="evidence" value="ECO:0007669"/>
    <property type="project" value="InterPro"/>
</dbReference>
<dbReference type="FunFam" id="3.40.1190.20:FF:000003">
    <property type="entry name" value="Phosphomethylpyrimidine kinase ThiD"/>
    <property type="match status" value="1"/>
</dbReference>
<dbReference type="InterPro" id="IPR004399">
    <property type="entry name" value="HMP/HMP-P_kinase_dom"/>
</dbReference>
<proteinExistence type="predicted"/>
<dbReference type="SUPFAM" id="SSF53613">
    <property type="entry name" value="Ribokinase-like"/>
    <property type="match status" value="1"/>
</dbReference>
<dbReference type="GO" id="GO:0005829">
    <property type="term" value="C:cytosol"/>
    <property type="evidence" value="ECO:0007669"/>
    <property type="project" value="TreeGrafter"/>
</dbReference>
<comment type="pathway">
    <text evidence="1">Cofactor biosynthesis; thiamine diphosphate biosynthesis.</text>
</comment>
<sequence length="288" mass="30500">MADGQKKRIPHVLSIAGVDPSGGAGVLADIKAMSACGAYACGVITALTAQNTKGVTGVMPVPAAFVTEQLNTLFEDVRIDAVKIGMLNDCEVIEAVASAIERWKPRWVVLDPVMVAKSMDRLLREDAVERLRTRLLPLASVITPNIPEAGELLGIPTGAVAEDPEESARKLRQLMGRREGAWVLLKGGHLSGEQSTDLLTDGLATARFSEPRIETANTHGTGCTLSSALAAYLASTNDMLNAVRLAKAYITGAIRHADELDVGSGHGPTHHFFAMWPKVDEGGASDKA</sequence>
<dbReference type="Proteomes" id="UP000004956">
    <property type="component" value="Unassembled WGS sequence"/>
</dbReference>
<evidence type="ECO:0000256" key="1">
    <source>
        <dbReference type="ARBA" id="ARBA00004948"/>
    </source>
</evidence>
<dbReference type="Pfam" id="PF08543">
    <property type="entry name" value="Phos_pyr_kin"/>
    <property type="match status" value="1"/>
</dbReference>
<dbReference type="GO" id="GO:0008972">
    <property type="term" value="F:phosphomethylpyrimidine kinase activity"/>
    <property type="evidence" value="ECO:0007669"/>
    <property type="project" value="InterPro"/>
</dbReference>
<protein>
    <recommendedName>
        <fullName evidence="2">hydroxymethylpyrimidine kinase</fullName>
        <ecNumber evidence="2">2.7.1.49</ecNumber>
    </recommendedName>
</protein>
<dbReference type="CDD" id="cd01169">
    <property type="entry name" value="HMPP_kinase"/>
    <property type="match status" value="1"/>
</dbReference>
<evidence type="ECO:0000256" key="4">
    <source>
        <dbReference type="ARBA" id="ARBA00022741"/>
    </source>
</evidence>
<feature type="domain" description="Pyridoxamine kinase/Phosphomethylpyrimidine kinase" evidence="7">
    <location>
        <begin position="19"/>
        <end position="270"/>
    </location>
</feature>
<dbReference type="OrthoDB" id="9810880at2"/>
<keyword evidence="4" id="KW-0547">Nucleotide-binding</keyword>
<dbReference type="STRING" id="762967.HMPREF9440_01983"/>
<dbReference type="NCBIfam" id="TIGR00097">
    <property type="entry name" value="HMP-P_kinase"/>
    <property type="match status" value="1"/>
</dbReference>
<evidence type="ECO:0000313" key="9">
    <source>
        <dbReference type="Proteomes" id="UP000004956"/>
    </source>
</evidence>
<organism evidence="8 9">
    <name type="scientific">Sutterella parvirubra YIT 11816</name>
    <dbReference type="NCBI Taxonomy" id="762967"/>
    <lineage>
        <taxon>Bacteria</taxon>
        <taxon>Pseudomonadati</taxon>
        <taxon>Pseudomonadota</taxon>
        <taxon>Betaproteobacteria</taxon>
        <taxon>Burkholderiales</taxon>
        <taxon>Sutterellaceae</taxon>
        <taxon>Sutterella</taxon>
    </lineage>
</organism>
<dbReference type="PATRIC" id="fig|762967.3.peg.1563"/>
<gene>
    <name evidence="8" type="ORF">HMPREF9440_01983</name>
</gene>
<reference evidence="8 9" key="1">
    <citation type="submission" date="2011-11" db="EMBL/GenBank/DDBJ databases">
        <authorList>
            <person name="Weinstock G."/>
            <person name="Sodergren E."/>
            <person name="Clifton S."/>
            <person name="Fulton L."/>
            <person name="Fulton B."/>
            <person name="Courtney L."/>
            <person name="Fronick C."/>
            <person name="Harrison M."/>
            <person name="Strong C."/>
            <person name="Farmer C."/>
            <person name="Delahaunty K."/>
            <person name="Markovic C."/>
            <person name="Hall O."/>
            <person name="Minx P."/>
            <person name="Tomlinson C."/>
            <person name="Mitreva M."/>
            <person name="Hou S."/>
            <person name="Chen J."/>
            <person name="Wollam A."/>
            <person name="Pepin K.H."/>
            <person name="Johnson M."/>
            <person name="Bhonagiri V."/>
            <person name="Zhang X."/>
            <person name="Suruliraj S."/>
            <person name="Warren W."/>
            <person name="Chinwalla A."/>
            <person name="Mardis E.R."/>
            <person name="Wilson R.K."/>
        </authorList>
    </citation>
    <scope>NUCLEOTIDE SEQUENCE [LARGE SCALE GENOMIC DNA]</scope>
    <source>
        <strain evidence="8 9">YIT 11816</strain>
    </source>
</reference>
<dbReference type="GO" id="GO:0005524">
    <property type="term" value="F:ATP binding"/>
    <property type="evidence" value="ECO:0007669"/>
    <property type="project" value="UniProtKB-KW"/>
</dbReference>
<dbReference type="RefSeq" id="WP_008543180.1">
    <property type="nucleotide sequence ID" value="NZ_JH605003.1"/>
</dbReference>
<dbReference type="InterPro" id="IPR013749">
    <property type="entry name" value="PM/HMP-P_kinase-1"/>
</dbReference>
<dbReference type="EC" id="2.7.1.49" evidence="2"/>
<dbReference type="PANTHER" id="PTHR20858">
    <property type="entry name" value="PHOSPHOMETHYLPYRIMIDINE KINASE"/>
    <property type="match status" value="1"/>
</dbReference>
<keyword evidence="5 8" id="KW-0418">Kinase</keyword>
<dbReference type="GO" id="GO:0008902">
    <property type="term" value="F:hydroxymethylpyrimidine kinase activity"/>
    <property type="evidence" value="ECO:0007669"/>
    <property type="project" value="UniProtKB-EC"/>
</dbReference>
<evidence type="ECO:0000256" key="3">
    <source>
        <dbReference type="ARBA" id="ARBA00022679"/>
    </source>
</evidence>
<dbReference type="AlphaFoldDB" id="H3KGV0"/>
<evidence type="ECO:0000259" key="7">
    <source>
        <dbReference type="Pfam" id="PF08543"/>
    </source>
</evidence>
<keyword evidence="9" id="KW-1185">Reference proteome</keyword>
<dbReference type="Gene3D" id="3.40.1190.20">
    <property type="match status" value="1"/>
</dbReference>
<accession>H3KGV0</accession>
<keyword evidence="3" id="KW-0808">Transferase</keyword>
<name>H3KGV0_9BURK</name>